<proteinExistence type="predicted"/>
<evidence type="ECO:0000259" key="1">
    <source>
        <dbReference type="Pfam" id="PF10040"/>
    </source>
</evidence>
<dbReference type="Pfam" id="PF10040">
    <property type="entry name" value="CRISPR_Cas6"/>
    <property type="match status" value="1"/>
</dbReference>
<dbReference type="InterPro" id="IPR045747">
    <property type="entry name" value="CRISPR-assoc_prot_Cas6_N_sf"/>
</dbReference>
<evidence type="ECO:0000313" key="3">
    <source>
        <dbReference type="Proteomes" id="UP000579250"/>
    </source>
</evidence>
<comment type="caution">
    <text evidence="2">The sequence shown here is derived from an EMBL/GenBank/DDBJ whole genome shotgun (WGS) entry which is preliminary data.</text>
</comment>
<dbReference type="EMBL" id="JAAXPI010000051">
    <property type="protein sequence ID" value="NKZ07293.1"/>
    <property type="molecule type" value="Genomic_DNA"/>
</dbReference>
<accession>A0A846ZA61</accession>
<dbReference type="AlphaFoldDB" id="A0A846ZA61"/>
<dbReference type="RefSeq" id="WP_067641282.1">
    <property type="nucleotide sequence ID" value="NZ_JAAXPI010000051.1"/>
</dbReference>
<organism evidence="2 3">
    <name type="scientific">Actinomadura latina</name>
    <dbReference type="NCBI Taxonomy" id="163603"/>
    <lineage>
        <taxon>Bacteria</taxon>
        <taxon>Bacillati</taxon>
        <taxon>Actinomycetota</taxon>
        <taxon>Actinomycetes</taxon>
        <taxon>Streptosporangiales</taxon>
        <taxon>Thermomonosporaceae</taxon>
        <taxon>Actinomadura</taxon>
    </lineage>
</organism>
<reference evidence="2 3" key="1">
    <citation type="submission" date="2020-04" db="EMBL/GenBank/DDBJ databases">
        <title>MicrobeNet Type strains.</title>
        <authorList>
            <person name="Nicholson A.C."/>
        </authorList>
    </citation>
    <scope>NUCLEOTIDE SEQUENCE [LARGE SCALE GENOMIC DNA]</scope>
    <source>
        <strain evidence="2 3">ATCC BAA-277</strain>
    </source>
</reference>
<dbReference type="Gene3D" id="3.30.70.1890">
    <property type="match status" value="1"/>
</dbReference>
<sequence>MPARIIVRLEPAGARPPVPPPHTGPAVNAAFLAALRDTGEGDLSSALHDTRPPKPFALTPLLDERDRRAGAAGKQVRFEIGILADSLTAPVLQALAATGDVRVARCQYRIAAVELAGAEPYPELLAAAAPADRWTLRIATPVAFFTAREEGARRVRPFPEPEWVFSDLYRKWNAFAPDAALDEATPQIITQNLEIADYRLAMAEHLLKAGVPPVRGSLGQVAYRIADTRRTTAEGRAGVDALVRFSAYAGLGDRTTIGMGYAVPQAR</sequence>
<dbReference type="InterPro" id="IPR019267">
    <property type="entry name" value="CRISPR-assoc_Cas6_C"/>
</dbReference>
<gene>
    <name evidence="2" type="ORF">HGB48_26685</name>
</gene>
<name>A0A846ZA61_9ACTN</name>
<dbReference type="CDD" id="cd21141">
    <property type="entry name" value="Cas6_III-like"/>
    <property type="match status" value="1"/>
</dbReference>
<evidence type="ECO:0000313" key="2">
    <source>
        <dbReference type="EMBL" id="NKZ07293.1"/>
    </source>
</evidence>
<dbReference type="Gene3D" id="3.30.70.1900">
    <property type="match status" value="1"/>
</dbReference>
<dbReference type="Proteomes" id="UP000579250">
    <property type="component" value="Unassembled WGS sequence"/>
</dbReference>
<keyword evidence="3" id="KW-1185">Reference proteome</keyword>
<feature type="domain" description="CRISPR-associated protein Cas6 C-terminal" evidence="1">
    <location>
        <begin position="136"/>
        <end position="261"/>
    </location>
</feature>
<protein>
    <submittedName>
        <fullName evidence="2">CRISPR system precrRNA processing endoribonuclease RAMP protein Cas6</fullName>
    </submittedName>
</protein>